<dbReference type="AlphaFoldDB" id="A0A4P9VPB7"/>
<feature type="transmembrane region" description="Helical" evidence="1">
    <location>
        <begin position="132"/>
        <end position="155"/>
    </location>
</feature>
<evidence type="ECO:0000313" key="3">
    <source>
        <dbReference type="EMBL" id="RDH44347.1"/>
    </source>
</evidence>
<accession>A0A4P9VPB7</accession>
<feature type="domain" description="DUF2062" evidence="2">
    <location>
        <begin position="24"/>
        <end position="163"/>
    </location>
</feature>
<protein>
    <submittedName>
        <fullName evidence="3">DUF2062 domain-containing protein</fullName>
    </submittedName>
</protein>
<keyword evidence="4" id="KW-1185">Reference proteome</keyword>
<feature type="transmembrane region" description="Helical" evidence="1">
    <location>
        <begin position="77"/>
        <end position="98"/>
    </location>
</feature>
<evidence type="ECO:0000313" key="4">
    <source>
        <dbReference type="Proteomes" id="UP000257039"/>
    </source>
</evidence>
<reference evidence="3 4" key="1">
    <citation type="submission" date="2017-04" db="EMBL/GenBank/DDBJ databases">
        <title>Draft genome sequence of Zooshikella ganghwensis VG4 isolated from Red Sea sediments.</title>
        <authorList>
            <person name="Rehman Z."/>
            <person name="Alam I."/>
            <person name="Kamau A."/>
            <person name="Bajic V."/>
            <person name="Leiknes T."/>
        </authorList>
    </citation>
    <scope>NUCLEOTIDE SEQUENCE [LARGE SCALE GENOMIC DNA]</scope>
    <source>
        <strain evidence="3 4">VG4</strain>
    </source>
</reference>
<dbReference type="InterPro" id="IPR018639">
    <property type="entry name" value="DUF2062"/>
</dbReference>
<dbReference type="Pfam" id="PF09835">
    <property type="entry name" value="DUF2062"/>
    <property type="match status" value="1"/>
</dbReference>
<dbReference type="EMBL" id="NDXW01000001">
    <property type="protein sequence ID" value="RDH44347.1"/>
    <property type="molecule type" value="Genomic_DNA"/>
</dbReference>
<organism evidence="3 4">
    <name type="scientific">Zooshikella ganghwensis</name>
    <dbReference type="NCBI Taxonomy" id="202772"/>
    <lineage>
        <taxon>Bacteria</taxon>
        <taxon>Pseudomonadati</taxon>
        <taxon>Pseudomonadota</taxon>
        <taxon>Gammaproteobacteria</taxon>
        <taxon>Oceanospirillales</taxon>
        <taxon>Zooshikellaceae</taxon>
        <taxon>Zooshikella</taxon>
    </lineage>
</organism>
<keyword evidence="1" id="KW-0812">Transmembrane</keyword>
<dbReference type="PANTHER" id="PTHR40547:SF1">
    <property type="entry name" value="SLL0298 PROTEIN"/>
    <property type="match status" value="1"/>
</dbReference>
<evidence type="ECO:0000259" key="2">
    <source>
        <dbReference type="Pfam" id="PF09835"/>
    </source>
</evidence>
<comment type="caution">
    <text evidence="3">The sequence shown here is derived from an EMBL/GenBank/DDBJ whole genome shotgun (WGS) entry which is preliminary data.</text>
</comment>
<proteinExistence type="predicted"/>
<name>A0A4P9VPB7_9GAMM</name>
<dbReference type="Proteomes" id="UP000257039">
    <property type="component" value="Unassembled WGS sequence"/>
</dbReference>
<gene>
    <name evidence="3" type="ORF">B9G39_13340</name>
</gene>
<sequence length="176" mass="20668">MPKKLIRRFLPSPEKIKNNRSLHYLGDRIHDPNLWHLNRRSVAGAFFVGIFCAFLPIPMQMLVAGVLAMFVRCNLPISVVLVWITNPITMPAIFYFTYKVGCYLLGTPVSDIEFTMTVEWFEHELGRIWQPLYFGSIITGLFSGAVSYLTIRLYWRWHVTRSWNSRKLRKTRQQND</sequence>
<feature type="transmembrane region" description="Helical" evidence="1">
    <location>
        <begin position="42"/>
        <end position="70"/>
    </location>
</feature>
<dbReference type="RefSeq" id="WP_027708014.1">
    <property type="nucleotide sequence ID" value="NZ_NDXW01000001.1"/>
</dbReference>
<keyword evidence="1" id="KW-0472">Membrane</keyword>
<evidence type="ECO:0000256" key="1">
    <source>
        <dbReference type="SAM" id="Phobius"/>
    </source>
</evidence>
<dbReference type="PANTHER" id="PTHR40547">
    <property type="entry name" value="SLL0298 PROTEIN"/>
    <property type="match status" value="1"/>
</dbReference>
<keyword evidence="1" id="KW-1133">Transmembrane helix</keyword>